<gene>
    <name evidence="12" type="ORF">C8J29_102364</name>
</gene>
<comment type="function">
    <text evidence="8">Involved in the transmission of sensory signals from the chemoreceptors to the flagellar motors. CheA is autophosphorylated; it can transfer its phosphate group to either CheB or CheY.</text>
</comment>
<evidence type="ECO:0000256" key="8">
    <source>
        <dbReference type="ARBA" id="ARBA00035100"/>
    </source>
</evidence>
<dbReference type="InterPro" id="IPR002545">
    <property type="entry name" value="CheW-lke_dom"/>
</dbReference>
<protein>
    <recommendedName>
        <fullName evidence="2">histidine kinase</fullName>
        <ecNumber evidence="2">2.7.13.3</ecNumber>
    </recommendedName>
</protein>
<dbReference type="SUPFAM" id="SSF50341">
    <property type="entry name" value="CheW-like"/>
    <property type="match status" value="1"/>
</dbReference>
<evidence type="ECO:0000259" key="11">
    <source>
        <dbReference type="PROSITE" id="PS50894"/>
    </source>
</evidence>
<evidence type="ECO:0000256" key="4">
    <source>
        <dbReference type="ARBA" id="ARBA00022679"/>
    </source>
</evidence>
<dbReference type="SMART" id="SM00260">
    <property type="entry name" value="CheW"/>
    <property type="match status" value="1"/>
</dbReference>
<dbReference type="Pfam" id="PF01627">
    <property type="entry name" value="Hpt"/>
    <property type="match status" value="1"/>
</dbReference>
<dbReference type="Gene3D" id="2.30.30.40">
    <property type="entry name" value="SH3 Domains"/>
    <property type="match status" value="1"/>
</dbReference>
<keyword evidence="3 9" id="KW-0597">Phosphoprotein</keyword>
<feature type="region of interest" description="Disordered" evidence="10">
    <location>
        <begin position="712"/>
        <end position="731"/>
    </location>
</feature>
<evidence type="ECO:0000256" key="9">
    <source>
        <dbReference type="PROSITE-ProRule" id="PRU00110"/>
    </source>
</evidence>
<keyword evidence="7" id="KW-0902">Two-component regulatory system</keyword>
<feature type="region of interest" description="Disordered" evidence="10">
    <location>
        <begin position="230"/>
        <end position="275"/>
    </location>
</feature>
<dbReference type="GO" id="GO:0016301">
    <property type="term" value="F:kinase activity"/>
    <property type="evidence" value="ECO:0007669"/>
    <property type="project" value="UniProtKB-KW"/>
</dbReference>
<dbReference type="InterPro" id="IPR051315">
    <property type="entry name" value="Bact_Chemotaxis_CheA"/>
</dbReference>
<dbReference type="PANTHER" id="PTHR43395">
    <property type="entry name" value="SENSOR HISTIDINE KINASE CHEA"/>
    <property type="match status" value="1"/>
</dbReference>
<reference evidence="12 13" key="1">
    <citation type="submission" date="2018-04" db="EMBL/GenBank/DDBJ databases">
        <title>Genomic Encyclopedia of Type Strains, Phase III (KMG-III): the genomes of soil and plant-associated and newly described type strains.</title>
        <authorList>
            <person name="Whitman W."/>
        </authorList>
    </citation>
    <scope>NUCLEOTIDE SEQUENCE [LARGE SCALE GENOMIC DNA]</scope>
    <source>
        <strain evidence="12 13">JA192</strain>
    </source>
</reference>
<feature type="modified residue" description="Phosphohistidine" evidence="9">
    <location>
        <position position="51"/>
    </location>
</feature>
<proteinExistence type="predicted"/>
<dbReference type="PROSITE" id="PS50894">
    <property type="entry name" value="HPT"/>
    <property type="match status" value="1"/>
</dbReference>
<keyword evidence="6 12" id="KW-0418">Kinase</keyword>
<dbReference type="SMART" id="SM00073">
    <property type="entry name" value="HPT"/>
    <property type="match status" value="1"/>
</dbReference>
<evidence type="ECO:0000256" key="7">
    <source>
        <dbReference type="ARBA" id="ARBA00023012"/>
    </source>
</evidence>
<evidence type="ECO:0000256" key="6">
    <source>
        <dbReference type="ARBA" id="ARBA00022777"/>
    </source>
</evidence>
<name>A0ABX5JA00_9RHOB</name>
<sequence>MSDAFDEMDEIWALYADDGAQALDAMEASLLALQAGEDPAAHVGPLFRAVHTFKGNSRVLGLSVVESRAHLCEDLIGLVRDEGVPMDGEIVEILLFASDTLRAMLEETAAGRADVDGAGSEELMDQLRGKIARCSGAGTAAVEAGAAAAEAGAAATAAGAAATAGAATAETGAAARQTTAAARPAAEPSDAWERIPETEAPSAAAEALPVSGVTVPSVADILDLLDDRALPDTGEATGAPQGGNDGPTRERASPAEPPPEAGPAAVPPVAEPARPAARLADDPVYRAIFRDMATAALTRFRAQIDAFATDPAAAAQAARAEADGLCHAARQMGLEEWEAALAAFLSDNQDPERLAALVLELEALSDEPAPPPQVAEKPFFAAIAGPLAEVDRLGLCLATGERPEAAERAAAADPLAQAARAQGFVRVAEAAQALAAAEGAEPFGTARLRLYEELAAVEALMPEAAAAAGVSPVRLLRGLCAAEAGGTLAALDATLNALRSAPRAETFGRFDRLMRCVHHACAHHALDAAAQLAMSLVDLFGRVEAKGAVPDAMLVHIARGFIETIELAFEALAQGETPAMEVLDRLFEEAANVCFVSDGLMTAGAIERRLGLPADFHRVLSPESVRAAVEEMEKGQQFYIVRTDINSDDRTAEAFLDWLSGDQARSITNVTVFRGTETLFDFLISSRLGEADLIEALLRMDPSGRRLSLTQALRPRQDEPTPAEPPGEAPLAQGAAITPEMLETIGEISASQAMVQHLLTELAEADLAEATEALVRQAAGDWAAARGPVRALLEAHGARLQEIVQAGTQLAAQLAALQEETVTLRARPASTVLRPLRTFAETLARRHRREARLTTTGDELALDLALLERLRGFLRGLVALRLDQDRGAPGTLHVSLWRDEERVTVLLQDDGAAEPESPALAELAAAVAEAGGLLRSVPLPGGGMRFHLGLPLSMVVLEGMVVGVDGMRYVLPVESIRTILQADDAAAMTISAAGGQRVLRLSETEIVAIHALRGHPQEGHRERPWPVSRRVYVVLGTGPRSVAIPVDELVGQQLVLLRPLRGVLARLTHLTGLALLAGGDVGMVLSANRICPPLPAEAG</sequence>
<dbReference type="InterPro" id="IPR036061">
    <property type="entry name" value="CheW-like_dom_sf"/>
</dbReference>
<evidence type="ECO:0000256" key="10">
    <source>
        <dbReference type="SAM" id="MobiDB-lite"/>
    </source>
</evidence>
<comment type="catalytic activity">
    <reaction evidence="1">
        <text>ATP + protein L-histidine = ADP + protein N-phospho-L-histidine.</text>
        <dbReference type="EC" id="2.7.13.3"/>
    </reaction>
</comment>
<evidence type="ECO:0000313" key="12">
    <source>
        <dbReference type="EMBL" id="PTM80288.1"/>
    </source>
</evidence>
<feature type="compositionally biased region" description="Pro residues" evidence="10">
    <location>
        <begin position="255"/>
        <end position="270"/>
    </location>
</feature>
<keyword evidence="5" id="KW-0547">Nucleotide-binding</keyword>
<dbReference type="EC" id="2.7.13.3" evidence="2"/>
<dbReference type="EMBL" id="PZZW01000002">
    <property type="protein sequence ID" value="PTM80288.1"/>
    <property type="molecule type" value="Genomic_DNA"/>
</dbReference>
<evidence type="ECO:0000256" key="2">
    <source>
        <dbReference type="ARBA" id="ARBA00012438"/>
    </source>
</evidence>
<evidence type="ECO:0000256" key="5">
    <source>
        <dbReference type="ARBA" id="ARBA00022741"/>
    </source>
</evidence>
<keyword evidence="13" id="KW-1185">Reference proteome</keyword>
<accession>A0ABX5JA00</accession>
<dbReference type="SUPFAM" id="SSF47226">
    <property type="entry name" value="Histidine-containing phosphotransfer domain, HPT domain"/>
    <property type="match status" value="2"/>
</dbReference>
<keyword evidence="4" id="KW-0808">Transferase</keyword>
<feature type="domain" description="HPt" evidence="11">
    <location>
        <begin position="4"/>
        <end position="108"/>
    </location>
</feature>
<evidence type="ECO:0000256" key="3">
    <source>
        <dbReference type="ARBA" id="ARBA00022553"/>
    </source>
</evidence>
<dbReference type="PANTHER" id="PTHR43395:SF10">
    <property type="entry name" value="CHEMOTAXIS PROTEIN CHEA"/>
    <property type="match status" value="1"/>
</dbReference>
<dbReference type="RefSeq" id="WP_108223145.1">
    <property type="nucleotide sequence ID" value="NZ_PZZW01000002.1"/>
</dbReference>
<dbReference type="Proteomes" id="UP000240800">
    <property type="component" value="Unassembled WGS sequence"/>
</dbReference>
<dbReference type="InterPro" id="IPR008207">
    <property type="entry name" value="Sig_transdc_His_kin_Hpt_dom"/>
</dbReference>
<dbReference type="InterPro" id="IPR036641">
    <property type="entry name" value="HPT_dom_sf"/>
</dbReference>
<evidence type="ECO:0000313" key="13">
    <source>
        <dbReference type="Proteomes" id="UP000240800"/>
    </source>
</evidence>
<organism evidence="12 13">
    <name type="scientific">Cereibacter johrii</name>
    <dbReference type="NCBI Taxonomy" id="445629"/>
    <lineage>
        <taxon>Bacteria</taxon>
        <taxon>Pseudomonadati</taxon>
        <taxon>Pseudomonadota</taxon>
        <taxon>Alphaproteobacteria</taxon>
        <taxon>Rhodobacterales</taxon>
        <taxon>Paracoccaceae</taxon>
        <taxon>Cereibacter</taxon>
    </lineage>
</organism>
<evidence type="ECO:0000256" key="1">
    <source>
        <dbReference type="ARBA" id="ARBA00000085"/>
    </source>
</evidence>
<dbReference type="Pfam" id="PF01584">
    <property type="entry name" value="CheW"/>
    <property type="match status" value="1"/>
</dbReference>
<comment type="caution">
    <text evidence="12">The sequence shown here is derived from an EMBL/GenBank/DDBJ whole genome shotgun (WGS) entry which is preliminary data.</text>
</comment>
<dbReference type="CDD" id="cd00088">
    <property type="entry name" value="HPT"/>
    <property type="match status" value="1"/>
</dbReference>
<dbReference type="Gene3D" id="1.20.120.160">
    <property type="entry name" value="HPT domain"/>
    <property type="match status" value="1"/>
</dbReference>